<feature type="transmembrane region" description="Helical" evidence="1">
    <location>
        <begin position="770"/>
        <end position="788"/>
    </location>
</feature>
<feature type="transmembrane region" description="Helical" evidence="1">
    <location>
        <begin position="348"/>
        <end position="365"/>
    </location>
</feature>
<evidence type="ECO:0000256" key="1">
    <source>
        <dbReference type="SAM" id="Phobius"/>
    </source>
</evidence>
<dbReference type="EMBL" id="OX597817">
    <property type="protein sequence ID" value="CAI9721200.1"/>
    <property type="molecule type" value="Genomic_DNA"/>
</dbReference>
<reference evidence="2" key="1">
    <citation type="submission" date="2023-08" db="EMBL/GenBank/DDBJ databases">
        <authorList>
            <person name="Alioto T."/>
            <person name="Alioto T."/>
            <person name="Gomez Garrido J."/>
        </authorList>
    </citation>
    <scope>NUCLEOTIDE SEQUENCE</scope>
</reference>
<proteinExistence type="predicted"/>
<feature type="transmembrane region" description="Helical" evidence="1">
    <location>
        <begin position="61"/>
        <end position="86"/>
    </location>
</feature>
<dbReference type="PANTHER" id="PTHR35313">
    <property type="entry name" value="NO EXINE FORMATION 1"/>
    <property type="match status" value="1"/>
</dbReference>
<feature type="transmembrane region" description="Helical" evidence="1">
    <location>
        <begin position="411"/>
        <end position="429"/>
    </location>
</feature>
<feature type="transmembrane region" description="Helical" evidence="1">
    <location>
        <begin position="905"/>
        <end position="929"/>
    </location>
</feature>
<dbReference type="PANTHER" id="PTHR35313:SF1">
    <property type="entry name" value="NO EXINE FORMATION 1"/>
    <property type="match status" value="1"/>
</dbReference>
<feature type="transmembrane region" description="Helical" evidence="1">
    <location>
        <begin position="608"/>
        <end position="630"/>
    </location>
</feature>
<feature type="transmembrane region" description="Helical" evidence="1">
    <location>
        <begin position="493"/>
        <end position="511"/>
    </location>
</feature>
<feature type="transmembrane region" description="Helical" evidence="1">
    <location>
        <begin position="98"/>
        <end position="119"/>
    </location>
</feature>
<feature type="transmembrane region" description="Helical" evidence="1">
    <location>
        <begin position="669"/>
        <end position="689"/>
    </location>
</feature>
<dbReference type="AlphaFoldDB" id="A0AA36ARX9"/>
<accession>A0AA36ARX9</accession>
<feature type="transmembrane region" description="Helical" evidence="1">
    <location>
        <begin position="385"/>
        <end position="404"/>
    </location>
</feature>
<feature type="transmembrane region" description="Helical" evidence="1">
    <location>
        <begin position="322"/>
        <end position="341"/>
    </location>
</feature>
<name>A0AA36ARX9_OCTVU</name>
<feature type="transmembrane region" description="Helical" evidence="1">
    <location>
        <begin position="833"/>
        <end position="854"/>
    </location>
</feature>
<feature type="transmembrane region" description="Helical" evidence="1">
    <location>
        <begin position="523"/>
        <end position="550"/>
    </location>
</feature>
<protein>
    <submittedName>
        <fullName evidence="2">Uncharacterized protein</fullName>
    </submittedName>
</protein>
<dbReference type="Proteomes" id="UP001162480">
    <property type="component" value="Chromosome 4"/>
</dbReference>
<evidence type="ECO:0000313" key="3">
    <source>
        <dbReference type="Proteomes" id="UP001162480"/>
    </source>
</evidence>
<sequence length="944" mass="106305">MTRIFSRSETMDTSVQRRLVHQNSEGQDVESEDSDEEQKYLQDPGEFAYNKRVSVPAIPGMLIVLGLVGELLLCFVSIGAVVTFLLDYLGEKKRCVMVFVFTFFMCHILAIYSIFPLIWLSWLNVALILIANFFILLIGGWIILQFSAFRCEEFELCLTIEKLLFTAFPALSVALWIWATMSVVKLSLLPYLTIAFGFGLLQLFLVPTASSFRMHLGQEDNIIDPPLTGLMTLLYIFSPIFLFFSASILSKDVSVLSTNFLVEMVFVVSASIFLATLLPIRQFTEHLGISYQQVVRLRWLSGMITTLLCYQILNYYGLTSHYLPWLPAGIAAHVAFGVFLSSIRFKNFSLAGFAGLSLLHSFWISRVPWSINDILFIADNIPISMLYGTIWINALLCLTCAYLASHGEKNSFSFFIVLQTAVFTSSEILLFHAKFYSSSIVLFSGLIALYLLYRLTVVEKLQPYVSLICTSVHLTKVTSLLLSMLPYTKINNMAKVFYLFLMILQMLKTFVMDSKLKLSAKQVTLHIVGVSLTCALNVEPLLSMLCYYFMDSQPSLSDITGVILMITGLSVMILLSMCSDIKSPVTHSGPLLVFVGALIVYIQPSWSVSWLSVLQWGNIVSVLCMVLLFLYTKPLPLAVVMSISAAISVCPTYSVIMQKFYIRTSLSEGLHLLYILICSCVLSFITTVVKWRTAGKSFEKNISFLCSCMAVFGTLIIGFDYFTITSENLTYRACWQVLSFSGCVVSISLRLIGNKVKQEILVNETNDKSYPLLPILGNIAAIVSYLVLCMLSPATGFLRDVWYCGVSVILICLQKDRHILQRLSNKNQTVPTIFTVAFILWIQTFLHCDIWFTAELSSSIRSAMELIIIFITTPVYIVLWSILWVDEIRLNEKLVIFLMPLNSLLFLVGSTYTAWALGAFGIFSGVWMMSYKLPLEVDTVYEDS</sequence>
<feature type="transmembrane region" description="Helical" evidence="1">
    <location>
        <begin position="465"/>
        <end position="487"/>
    </location>
</feature>
<feature type="transmembrane region" description="Helical" evidence="1">
    <location>
        <begin position="729"/>
        <end position="749"/>
    </location>
</feature>
<feature type="transmembrane region" description="Helical" evidence="1">
    <location>
        <begin position="156"/>
        <end position="177"/>
    </location>
</feature>
<keyword evidence="1" id="KW-0812">Transmembrane</keyword>
<feature type="transmembrane region" description="Helical" evidence="1">
    <location>
        <begin position="125"/>
        <end position="144"/>
    </location>
</feature>
<feature type="transmembrane region" description="Helical" evidence="1">
    <location>
        <begin position="189"/>
        <end position="206"/>
    </location>
</feature>
<feature type="transmembrane region" description="Helical" evidence="1">
    <location>
        <begin position="260"/>
        <end position="278"/>
    </location>
</feature>
<feature type="transmembrane region" description="Helical" evidence="1">
    <location>
        <begin position="585"/>
        <end position="602"/>
    </location>
</feature>
<keyword evidence="3" id="KW-1185">Reference proteome</keyword>
<feature type="transmembrane region" description="Helical" evidence="1">
    <location>
        <begin position="556"/>
        <end position="578"/>
    </location>
</feature>
<feature type="transmembrane region" description="Helical" evidence="1">
    <location>
        <begin position="637"/>
        <end position="657"/>
    </location>
</feature>
<organism evidence="2 3">
    <name type="scientific">Octopus vulgaris</name>
    <name type="common">Common octopus</name>
    <dbReference type="NCBI Taxonomy" id="6645"/>
    <lineage>
        <taxon>Eukaryota</taxon>
        <taxon>Metazoa</taxon>
        <taxon>Spiralia</taxon>
        <taxon>Lophotrochozoa</taxon>
        <taxon>Mollusca</taxon>
        <taxon>Cephalopoda</taxon>
        <taxon>Coleoidea</taxon>
        <taxon>Octopodiformes</taxon>
        <taxon>Octopoda</taxon>
        <taxon>Incirrata</taxon>
        <taxon>Octopodidae</taxon>
        <taxon>Octopus</taxon>
    </lineage>
</organism>
<gene>
    <name evidence="2" type="ORF">OCTVUL_1B011793</name>
</gene>
<feature type="transmembrane region" description="Helical" evidence="1">
    <location>
        <begin position="701"/>
        <end position="723"/>
    </location>
</feature>
<feature type="transmembrane region" description="Helical" evidence="1">
    <location>
        <begin position="866"/>
        <end position="885"/>
    </location>
</feature>
<keyword evidence="1" id="KW-0472">Membrane</keyword>
<feature type="transmembrane region" description="Helical" evidence="1">
    <location>
        <begin position="299"/>
        <end position="316"/>
    </location>
</feature>
<feature type="transmembrane region" description="Helical" evidence="1">
    <location>
        <begin position="435"/>
        <end position="453"/>
    </location>
</feature>
<keyword evidence="1" id="KW-1133">Transmembrane helix</keyword>
<evidence type="ECO:0000313" key="2">
    <source>
        <dbReference type="EMBL" id="CAI9721200.1"/>
    </source>
</evidence>
<feature type="transmembrane region" description="Helical" evidence="1">
    <location>
        <begin position="227"/>
        <end position="248"/>
    </location>
</feature>